<dbReference type="InterPro" id="IPR006553">
    <property type="entry name" value="Leu-rich_rpt_Cys-con_subtyp"/>
</dbReference>
<sequence length="288" mass="32990">MQSYSCVIFSFRYTSAVKIFCDVDNIFRLISSFPLKKLTFLVFTGEPRFPFKKLKSLVLSGESIFPADGLRVFSQNITTLTSLTCSINFLYKNDLLLIADCFPLLKELNIEINNPIFQCQTNFKNGTHSLLSKRQLVNNRTDFINEIHSLLSNCRFIQHLNLECTFFLNDTHVAGFSLFLGDLVSINLNHCSRLTESAVFSLVRNCPSLSEIKMQNTAIGTESVENSDVYPQLKSLYLGRNFWLSNENIIRLASFFPNLQLLDLYSNNNISEGICQVFRRCDKIKHLN</sequence>
<dbReference type="EMBL" id="PSQE01000006">
    <property type="protein sequence ID" value="RHN50375.1"/>
    <property type="molecule type" value="Genomic_DNA"/>
</dbReference>
<gene>
    <name evidence="1" type="ORF">MtrunA17_Chr6g0456731</name>
</gene>
<dbReference type="SUPFAM" id="SSF52047">
    <property type="entry name" value="RNI-like"/>
    <property type="match status" value="1"/>
</dbReference>
<comment type="caution">
    <text evidence="1">The sequence shown here is derived from an EMBL/GenBank/DDBJ whole genome shotgun (WGS) entry which is preliminary data.</text>
</comment>
<dbReference type="PANTHER" id="PTHR13318">
    <property type="entry name" value="PARTNER OF PAIRED, ISOFORM B-RELATED"/>
    <property type="match status" value="1"/>
</dbReference>
<reference evidence="1" key="1">
    <citation type="journal article" date="2018" name="Nat. Plants">
        <title>Whole-genome landscape of Medicago truncatula symbiotic genes.</title>
        <authorList>
            <person name="Pecrix Y."/>
            <person name="Gamas P."/>
            <person name="Carrere S."/>
        </authorList>
    </citation>
    <scope>NUCLEOTIDE SEQUENCE</scope>
    <source>
        <tissue evidence="1">Leaves</tissue>
    </source>
</reference>
<dbReference type="Proteomes" id="UP000265566">
    <property type="component" value="Chromosome 6"/>
</dbReference>
<organism evidence="1">
    <name type="scientific">Medicago truncatula</name>
    <name type="common">Barrel medic</name>
    <name type="synonym">Medicago tribuloides</name>
    <dbReference type="NCBI Taxonomy" id="3880"/>
    <lineage>
        <taxon>Eukaryota</taxon>
        <taxon>Viridiplantae</taxon>
        <taxon>Streptophyta</taxon>
        <taxon>Embryophyta</taxon>
        <taxon>Tracheophyta</taxon>
        <taxon>Spermatophyta</taxon>
        <taxon>Magnoliopsida</taxon>
        <taxon>eudicotyledons</taxon>
        <taxon>Gunneridae</taxon>
        <taxon>Pentapetalae</taxon>
        <taxon>rosids</taxon>
        <taxon>fabids</taxon>
        <taxon>Fabales</taxon>
        <taxon>Fabaceae</taxon>
        <taxon>Papilionoideae</taxon>
        <taxon>50 kb inversion clade</taxon>
        <taxon>NPAAA clade</taxon>
        <taxon>Hologalegina</taxon>
        <taxon>IRL clade</taxon>
        <taxon>Trifolieae</taxon>
        <taxon>Medicago</taxon>
    </lineage>
</organism>
<dbReference type="InterPro" id="IPR032675">
    <property type="entry name" value="LRR_dom_sf"/>
</dbReference>
<dbReference type="PANTHER" id="PTHR13318:SF106">
    <property type="entry name" value="F-BOX_LRR-REPEAT PROTEIN 2"/>
    <property type="match status" value="1"/>
</dbReference>
<evidence type="ECO:0000313" key="1">
    <source>
        <dbReference type="EMBL" id="RHN50375.1"/>
    </source>
</evidence>
<dbReference type="AlphaFoldDB" id="A0A396HGG0"/>
<name>A0A396HGG0_MEDTR</name>
<accession>A0A396HGG0</accession>
<proteinExistence type="predicted"/>
<protein>
    <submittedName>
        <fullName evidence="1">Putative leucine-rich repeat domain, L domain-containing protein</fullName>
    </submittedName>
</protein>
<dbReference type="Gene3D" id="3.80.10.10">
    <property type="entry name" value="Ribonuclease Inhibitor"/>
    <property type="match status" value="1"/>
</dbReference>
<dbReference type="SMART" id="SM00367">
    <property type="entry name" value="LRR_CC"/>
    <property type="match status" value="3"/>
</dbReference>
<dbReference type="Gramene" id="rna34653">
    <property type="protein sequence ID" value="RHN50375.1"/>
    <property type="gene ID" value="gene34653"/>
</dbReference>
<dbReference type="SUPFAM" id="SSF52058">
    <property type="entry name" value="L domain-like"/>
    <property type="match status" value="1"/>
</dbReference>